<feature type="transmembrane region" description="Helical" evidence="9">
    <location>
        <begin position="275"/>
        <end position="294"/>
    </location>
</feature>
<dbReference type="GO" id="GO:0016020">
    <property type="term" value="C:membrane"/>
    <property type="evidence" value="ECO:0007669"/>
    <property type="project" value="InterPro"/>
</dbReference>
<evidence type="ECO:0000313" key="11">
    <source>
        <dbReference type="EMBL" id="KAF0711615.1"/>
    </source>
</evidence>
<dbReference type="Gene3D" id="3.40.50.300">
    <property type="entry name" value="P-loop containing nucleotide triphosphate hydrolases"/>
    <property type="match status" value="1"/>
</dbReference>
<dbReference type="SUPFAM" id="SSF90123">
    <property type="entry name" value="ABC transporter transmembrane region"/>
    <property type="match status" value="1"/>
</dbReference>
<feature type="non-terminal residue" evidence="11">
    <location>
        <position position="560"/>
    </location>
</feature>
<evidence type="ECO:0000256" key="8">
    <source>
        <dbReference type="ARBA" id="ARBA00023136"/>
    </source>
</evidence>
<feature type="transmembrane region" description="Helical" evidence="9">
    <location>
        <begin position="245"/>
        <end position="269"/>
    </location>
</feature>
<dbReference type="GO" id="GO:0005524">
    <property type="term" value="F:ATP binding"/>
    <property type="evidence" value="ECO:0007669"/>
    <property type="project" value="UniProtKB-KW"/>
</dbReference>
<dbReference type="PANTHER" id="PTHR24223">
    <property type="entry name" value="ATP-BINDING CASSETTE SUB-FAMILY C"/>
    <property type="match status" value="1"/>
</dbReference>
<evidence type="ECO:0000256" key="6">
    <source>
        <dbReference type="ARBA" id="ARBA00022840"/>
    </source>
</evidence>
<dbReference type="InterPro" id="IPR027417">
    <property type="entry name" value="P-loop_NTPase"/>
</dbReference>
<proteinExistence type="predicted"/>
<dbReference type="InterPro" id="IPR003439">
    <property type="entry name" value="ABC_transporter-like_ATP-bd"/>
</dbReference>
<keyword evidence="2" id="KW-0813">Transport</keyword>
<dbReference type="PANTHER" id="PTHR24223:SF443">
    <property type="entry name" value="MULTIDRUG-RESISTANCE LIKE PROTEIN 1, ISOFORM I"/>
    <property type="match status" value="1"/>
</dbReference>
<evidence type="ECO:0000256" key="5">
    <source>
        <dbReference type="ARBA" id="ARBA00022741"/>
    </source>
</evidence>
<keyword evidence="8 9" id="KW-0472">Membrane</keyword>
<evidence type="ECO:0000256" key="3">
    <source>
        <dbReference type="ARBA" id="ARBA00022692"/>
    </source>
</evidence>
<protein>
    <recommendedName>
        <fullName evidence="10">ABC transmembrane type-1 domain-containing protein</fullName>
    </recommendedName>
</protein>
<dbReference type="InterPro" id="IPR036640">
    <property type="entry name" value="ABC1_TM_sf"/>
</dbReference>
<evidence type="ECO:0000256" key="7">
    <source>
        <dbReference type="ARBA" id="ARBA00022989"/>
    </source>
</evidence>
<keyword evidence="5" id="KW-0547">Nucleotide-binding</keyword>
<reference evidence="11" key="1">
    <citation type="submission" date="2019-06" db="EMBL/GenBank/DDBJ databases">
        <title>Genomics analysis of Aphanomyces spp. identifies a new class of oomycete effector associated with host adaptation.</title>
        <authorList>
            <person name="Gaulin E."/>
        </authorList>
    </citation>
    <scope>NUCLEOTIDE SEQUENCE</scope>
    <source>
        <strain evidence="11">CBS 578.67</strain>
    </source>
</reference>
<dbReference type="GO" id="GO:0012505">
    <property type="term" value="C:endomembrane system"/>
    <property type="evidence" value="ECO:0007669"/>
    <property type="project" value="UniProtKB-SubCell"/>
</dbReference>
<keyword evidence="3 9" id="KW-0812">Transmembrane</keyword>
<evidence type="ECO:0000256" key="9">
    <source>
        <dbReference type="SAM" id="Phobius"/>
    </source>
</evidence>
<evidence type="ECO:0000256" key="1">
    <source>
        <dbReference type="ARBA" id="ARBA00004127"/>
    </source>
</evidence>
<dbReference type="SUPFAM" id="SSF52540">
    <property type="entry name" value="P-loop containing nucleoside triphosphate hydrolases"/>
    <property type="match status" value="1"/>
</dbReference>
<dbReference type="AlphaFoldDB" id="A0A6A4Z972"/>
<evidence type="ECO:0000256" key="2">
    <source>
        <dbReference type="ARBA" id="ARBA00022448"/>
    </source>
</evidence>
<keyword evidence="7 9" id="KW-1133">Transmembrane helix</keyword>
<feature type="domain" description="ABC transmembrane type-1" evidence="10">
    <location>
        <begin position="134"/>
        <end position="418"/>
    </location>
</feature>
<gene>
    <name evidence="11" type="ORF">As57867_005163</name>
</gene>
<dbReference type="OrthoDB" id="6500128at2759"/>
<dbReference type="PROSITE" id="PS50929">
    <property type="entry name" value="ABC_TM1F"/>
    <property type="match status" value="1"/>
</dbReference>
<comment type="caution">
    <text evidence="11">The sequence shown here is derived from an EMBL/GenBank/DDBJ whole genome shotgun (WGS) entry which is preliminary data.</text>
</comment>
<feature type="transmembrane region" description="Helical" evidence="9">
    <location>
        <begin position="362"/>
        <end position="382"/>
    </location>
</feature>
<dbReference type="InterPro" id="IPR044746">
    <property type="entry name" value="ABCC_6TM_D1"/>
</dbReference>
<accession>A0A6A4Z972</accession>
<dbReference type="Pfam" id="PF00664">
    <property type="entry name" value="ABC_membrane"/>
    <property type="match status" value="1"/>
</dbReference>
<dbReference type="InterPro" id="IPR050173">
    <property type="entry name" value="ABC_transporter_C-like"/>
</dbReference>
<sequence length="560" mass="61614">MCFSHGGYFKRASLSAHCGTLICTPVSLNLHTPRAHFASAMSTDFAELKSPSQDEAPWSQRRHPLEAAGWFSYATVSWLDALVWKGYKTPLSEGDVWPLAYADSAEALSAQMEPYWKNSNLTMVILRAFRYRIVVSFSLYGVYAAVSLIQPIAVKSLMQFLNNAPSTDLGITNGYVLALLLFVISLLAPTLMDFAAFYAYHISMNLKCVLSHVVYKKTLTLSSTAKTKFSSGEVVTMSSVDQDRIALGLGLSHWTFISPAFLLVIFIMLGFELGVLAALVGGIVMALFVAVGYVTGSKVGLLRRDILQVQAERVKLTNEVLQGIRVVKLYAWEVAIQNQLHDIRQRELACLTKYHALRIANLVALMIAPVVSLTLCLMVHVARGHSLDITTAFTALAYMNITRQPCGVFSTSVIGFTEGMASCRRINDYLDADEKDDELDNVPTTLTSGSVELTAADFSWGHDITLKQINLSIKPNTLTMVVGSVGCGKSSLLSAILGDIHLTGGSREVQARFSYVNQESWIQHATVKQNILFESPLDEELYNRVVSACQLLPDLEMLPK</sequence>
<comment type="subcellular location">
    <subcellularLocation>
        <location evidence="1">Endomembrane system</location>
        <topology evidence="1">Multi-pass membrane protein</topology>
    </subcellularLocation>
</comment>
<dbReference type="GO" id="GO:0016887">
    <property type="term" value="F:ATP hydrolysis activity"/>
    <property type="evidence" value="ECO:0007669"/>
    <property type="project" value="InterPro"/>
</dbReference>
<name>A0A6A4Z972_9STRA</name>
<dbReference type="GO" id="GO:0140359">
    <property type="term" value="F:ABC-type transporter activity"/>
    <property type="evidence" value="ECO:0007669"/>
    <property type="project" value="InterPro"/>
</dbReference>
<dbReference type="EMBL" id="VJMH01001555">
    <property type="protein sequence ID" value="KAF0711615.1"/>
    <property type="molecule type" value="Genomic_DNA"/>
</dbReference>
<evidence type="ECO:0000256" key="4">
    <source>
        <dbReference type="ARBA" id="ARBA00022737"/>
    </source>
</evidence>
<feature type="transmembrane region" description="Helical" evidence="9">
    <location>
        <begin position="133"/>
        <end position="154"/>
    </location>
</feature>
<dbReference type="Pfam" id="PF00005">
    <property type="entry name" value="ABC_tran"/>
    <property type="match status" value="1"/>
</dbReference>
<dbReference type="InterPro" id="IPR011527">
    <property type="entry name" value="ABC1_TM_dom"/>
</dbReference>
<dbReference type="Gene3D" id="1.20.1560.10">
    <property type="entry name" value="ABC transporter type 1, transmembrane domain"/>
    <property type="match status" value="1"/>
</dbReference>
<dbReference type="CDD" id="cd18579">
    <property type="entry name" value="ABC_6TM_ABCC_D1"/>
    <property type="match status" value="1"/>
</dbReference>
<keyword evidence="6" id="KW-0067">ATP-binding</keyword>
<keyword evidence="4" id="KW-0677">Repeat</keyword>
<organism evidence="11">
    <name type="scientific">Aphanomyces stellatus</name>
    <dbReference type="NCBI Taxonomy" id="120398"/>
    <lineage>
        <taxon>Eukaryota</taxon>
        <taxon>Sar</taxon>
        <taxon>Stramenopiles</taxon>
        <taxon>Oomycota</taxon>
        <taxon>Saprolegniomycetes</taxon>
        <taxon>Saprolegniales</taxon>
        <taxon>Verrucalvaceae</taxon>
        <taxon>Aphanomyces</taxon>
    </lineage>
</organism>
<feature type="transmembrane region" description="Helical" evidence="9">
    <location>
        <begin position="174"/>
        <end position="200"/>
    </location>
</feature>
<evidence type="ECO:0000259" key="10">
    <source>
        <dbReference type="PROSITE" id="PS50929"/>
    </source>
</evidence>